<dbReference type="AlphaFoldDB" id="A0A6J7IR10"/>
<dbReference type="InterPro" id="IPR036380">
    <property type="entry name" value="Isochorismatase-like_sf"/>
</dbReference>
<evidence type="ECO:0000259" key="2">
    <source>
        <dbReference type="Pfam" id="PF00857"/>
    </source>
</evidence>
<dbReference type="PANTHER" id="PTHR43540">
    <property type="entry name" value="PEROXYUREIDOACRYLATE/UREIDOACRYLATE AMIDOHYDROLASE-RELATED"/>
    <property type="match status" value="1"/>
</dbReference>
<keyword evidence="1" id="KW-0378">Hydrolase</keyword>
<feature type="domain" description="Isochorismatase-like" evidence="2">
    <location>
        <begin position="30"/>
        <end position="169"/>
    </location>
</feature>
<dbReference type="Gene3D" id="3.40.50.850">
    <property type="entry name" value="Isochorismatase-like"/>
    <property type="match status" value="1"/>
</dbReference>
<evidence type="ECO:0000256" key="1">
    <source>
        <dbReference type="ARBA" id="ARBA00022801"/>
    </source>
</evidence>
<organism evidence="3">
    <name type="scientific">freshwater metagenome</name>
    <dbReference type="NCBI Taxonomy" id="449393"/>
    <lineage>
        <taxon>unclassified sequences</taxon>
        <taxon>metagenomes</taxon>
        <taxon>ecological metagenomes</taxon>
    </lineage>
</organism>
<dbReference type="Pfam" id="PF00857">
    <property type="entry name" value="Isochorismatase"/>
    <property type="match status" value="1"/>
</dbReference>
<accession>A0A6J7IR10</accession>
<protein>
    <submittedName>
        <fullName evidence="3">Unannotated protein</fullName>
    </submittedName>
</protein>
<dbReference type="InterPro" id="IPR050272">
    <property type="entry name" value="Isochorismatase-like_hydrls"/>
</dbReference>
<dbReference type="CDD" id="cd01014">
    <property type="entry name" value="nicotinamidase_related"/>
    <property type="match status" value="1"/>
</dbReference>
<evidence type="ECO:0000313" key="3">
    <source>
        <dbReference type="EMBL" id="CAB4932722.1"/>
    </source>
</evidence>
<dbReference type="GO" id="GO:0016787">
    <property type="term" value="F:hydrolase activity"/>
    <property type="evidence" value="ECO:0007669"/>
    <property type="project" value="UniProtKB-KW"/>
</dbReference>
<reference evidence="3" key="1">
    <citation type="submission" date="2020-05" db="EMBL/GenBank/DDBJ databases">
        <authorList>
            <person name="Chiriac C."/>
            <person name="Salcher M."/>
            <person name="Ghai R."/>
            <person name="Kavagutti S V."/>
        </authorList>
    </citation>
    <scope>NUCLEOTIDE SEQUENCE</scope>
</reference>
<dbReference type="InterPro" id="IPR000868">
    <property type="entry name" value="Isochorismatase-like_dom"/>
</dbReference>
<name>A0A6J7IR10_9ZZZZ</name>
<gene>
    <name evidence="3" type="ORF">UFOPK3720_00796</name>
</gene>
<dbReference type="SUPFAM" id="SSF52499">
    <property type="entry name" value="Isochorismatase-like hydrolases"/>
    <property type="match status" value="1"/>
</dbReference>
<dbReference type="EMBL" id="CAFBNB010000133">
    <property type="protein sequence ID" value="CAB4932722.1"/>
    <property type="molecule type" value="Genomic_DNA"/>
</dbReference>
<sequence length="211" mass="23322">MHRIYNAINALYIALPTYAPGMSPEQVRNALIVVDAQQGFDDPVWGNRNNQRAEQNIRTLLTAWRAVEQPVVLVRHDSVTPRSPLRPGQPGNDLLPGINGTHDLFVTKTVNSAFYGTPDLDEWLRAERIDHVTICGITTNHCCETTARMAGNLGYEVSFVIDATFTFDRLDPDGLVVSAEDLSRITATNLHGEFATVVTTAEAEHRLLATL</sequence>
<dbReference type="PANTHER" id="PTHR43540:SF1">
    <property type="entry name" value="ISOCHORISMATASE HYDROLASE"/>
    <property type="match status" value="1"/>
</dbReference>
<proteinExistence type="predicted"/>